<dbReference type="Proteomes" id="UP000199337">
    <property type="component" value="Unassembled WGS sequence"/>
</dbReference>
<dbReference type="AlphaFoldDB" id="A0A1I2ZJV8"/>
<reference evidence="2" key="1">
    <citation type="submission" date="2016-10" db="EMBL/GenBank/DDBJ databases">
        <authorList>
            <person name="Varghese N."/>
            <person name="Submissions S."/>
        </authorList>
    </citation>
    <scope>NUCLEOTIDE SEQUENCE [LARGE SCALE GENOMIC DNA]</scope>
    <source>
        <strain evidence="2">DSM 17038</strain>
    </source>
</reference>
<dbReference type="RefSeq" id="WP_092475906.1">
    <property type="nucleotide sequence ID" value="NZ_FOOX01000030.1"/>
</dbReference>
<accession>A0A1I2ZJV8</accession>
<name>A0A1I2ZJV8_9FIRM</name>
<sequence length="73" mass="8329">MANSNTWPGYFPVICPPKKAISQDKLVYRLVENLPATVPMKVKALIETTIEINPYTKKEDFTHLLLSIKKLNN</sequence>
<proteinExistence type="predicted"/>
<protein>
    <submittedName>
        <fullName evidence="1">Uncharacterized protein</fullName>
    </submittedName>
</protein>
<organism evidence="1 2">
    <name type="scientific">Desulfotruncus arcticus DSM 17038</name>
    <dbReference type="NCBI Taxonomy" id="1121424"/>
    <lineage>
        <taxon>Bacteria</taxon>
        <taxon>Bacillati</taxon>
        <taxon>Bacillota</taxon>
        <taxon>Clostridia</taxon>
        <taxon>Eubacteriales</taxon>
        <taxon>Desulfallaceae</taxon>
        <taxon>Desulfotruncus</taxon>
    </lineage>
</organism>
<evidence type="ECO:0000313" key="1">
    <source>
        <dbReference type="EMBL" id="SFH38024.1"/>
    </source>
</evidence>
<gene>
    <name evidence="1" type="ORF">SAMN05660649_04976</name>
</gene>
<dbReference type="OrthoDB" id="2679251at2"/>
<dbReference type="EMBL" id="FOOX01000030">
    <property type="protein sequence ID" value="SFH38024.1"/>
    <property type="molecule type" value="Genomic_DNA"/>
</dbReference>
<evidence type="ECO:0000313" key="2">
    <source>
        <dbReference type="Proteomes" id="UP000199337"/>
    </source>
</evidence>
<keyword evidence="2" id="KW-1185">Reference proteome</keyword>